<feature type="transmembrane region" description="Helical" evidence="7">
    <location>
        <begin position="65"/>
        <end position="88"/>
    </location>
</feature>
<keyword evidence="7" id="KW-0997">Cell inner membrane</keyword>
<evidence type="ECO:0000313" key="9">
    <source>
        <dbReference type="EMBL" id="SBM05495.1"/>
    </source>
</evidence>
<dbReference type="Pfam" id="PF09335">
    <property type="entry name" value="VTT_dom"/>
    <property type="match status" value="1"/>
</dbReference>
<dbReference type="EMBL" id="FLAC01000008">
    <property type="protein sequence ID" value="SBM05495.1"/>
    <property type="molecule type" value="Genomic_DNA"/>
</dbReference>
<evidence type="ECO:0000256" key="6">
    <source>
        <dbReference type="ARBA" id="ARBA00023136"/>
    </source>
</evidence>
<feature type="transmembrane region" description="Helical" evidence="7">
    <location>
        <begin position="21"/>
        <end position="45"/>
    </location>
</feature>
<dbReference type="GO" id="GO:0005886">
    <property type="term" value="C:plasma membrane"/>
    <property type="evidence" value="ECO:0007669"/>
    <property type="project" value="UniProtKB-SubCell"/>
</dbReference>
<dbReference type="InterPro" id="IPR032816">
    <property type="entry name" value="VTT_dom"/>
</dbReference>
<comment type="subcellular location">
    <subcellularLocation>
        <location evidence="7">Cell inner membrane</location>
        <topology evidence="7">Multi-pass membrane protein</topology>
    </subcellularLocation>
    <subcellularLocation>
        <location evidence="1">Cell membrane</location>
        <topology evidence="1">Multi-pass membrane protein</topology>
    </subcellularLocation>
</comment>
<dbReference type="Proteomes" id="UP000078124">
    <property type="component" value="Unassembled WGS sequence"/>
</dbReference>
<dbReference type="AlphaFoldDB" id="A0A8G2EA11"/>
<protein>
    <submittedName>
        <fullName evidence="9">DedA family inner membrane protein YabI</fullName>
    </submittedName>
</protein>
<comment type="similarity">
    <text evidence="2 7">Belongs to the DedA family.</text>
</comment>
<dbReference type="PANTHER" id="PTHR30353">
    <property type="entry name" value="INNER MEMBRANE PROTEIN DEDA-RELATED"/>
    <property type="match status" value="1"/>
</dbReference>
<evidence type="ECO:0000259" key="8">
    <source>
        <dbReference type="Pfam" id="PF09335"/>
    </source>
</evidence>
<feature type="domain" description="VTT" evidence="8">
    <location>
        <begin position="45"/>
        <end position="168"/>
    </location>
</feature>
<feature type="transmembrane region" description="Helical" evidence="7">
    <location>
        <begin position="186"/>
        <end position="205"/>
    </location>
</feature>
<evidence type="ECO:0000313" key="10">
    <source>
        <dbReference type="Proteomes" id="UP000078124"/>
    </source>
</evidence>
<accession>A0A8G2EA11</accession>
<feature type="transmembrane region" description="Helical" evidence="7">
    <location>
        <begin position="226"/>
        <end position="245"/>
    </location>
</feature>
<dbReference type="InterPro" id="IPR032818">
    <property type="entry name" value="DedA-like"/>
</dbReference>
<proteinExistence type="inferred from homology"/>
<keyword evidence="5 7" id="KW-1133">Transmembrane helix</keyword>
<gene>
    <name evidence="9" type="primary">yabI_1</name>
    <name evidence="9" type="ORF">SAMEA2273876_02379</name>
</gene>
<evidence type="ECO:0000256" key="3">
    <source>
        <dbReference type="ARBA" id="ARBA00022475"/>
    </source>
</evidence>
<keyword evidence="4 7" id="KW-0812">Transmembrane</keyword>
<evidence type="ECO:0000256" key="1">
    <source>
        <dbReference type="ARBA" id="ARBA00004651"/>
    </source>
</evidence>
<dbReference type="PANTHER" id="PTHR30353:SF15">
    <property type="entry name" value="INNER MEMBRANE PROTEIN YABI"/>
    <property type="match status" value="1"/>
</dbReference>
<feature type="transmembrane region" description="Helical" evidence="7">
    <location>
        <begin position="150"/>
        <end position="174"/>
    </location>
</feature>
<sequence length="263" mass="29504">MLRFDTGHIMQALLEHFITQSTVYSLIAVMLVAFLESLALVGLILPGTVMMAGLGALIGSGDVNFWQAWLAGIIGCLLGDWISFWLGWRFKKPLHRWSFMKKNKALLDKTEHALHQHSMITILIGRFVGPTRPLVPMVAGMLDLPLAKFILPNIIGCLLWPPLYFLPGILAGAAIDIPTNEHSGSFKWLLLAAALLVWLAGWLCWRLWRSAKMRDRLTRLLPRSRLLWLTPVTVVLAGAALTLVIRHPLMPVYLDILHKVIAR</sequence>
<reference evidence="9 10" key="1">
    <citation type="submission" date="2016-05" db="EMBL/GenBank/DDBJ databases">
        <authorList>
            <consortium name="Pathogen Informatics"/>
        </authorList>
    </citation>
    <scope>NUCLEOTIDE SEQUENCE [LARGE SCALE GENOMIC DNA]</scope>
    <source>
        <strain evidence="9 10">2880STDY5682802</strain>
    </source>
</reference>
<evidence type="ECO:0000256" key="4">
    <source>
        <dbReference type="ARBA" id="ARBA00022692"/>
    </source>
</evidence>
<comment type="caution">
    <text evidence="9">The sequence shown here is derived from an EMBL/GenBank/DDBJ whole genome shotgun (WGS) entry which is preliminary data.</text>
</comment>
<keyword evidence="6 7" id="KW-0472">Membrane</keyword>
<organism evidence="9 10">
    <name type="scientific">Raoultella planticola</name>
    <name type="common">Klebsiella planticola</name>
    <dbReference type="NCBI Taxonomy" id="575"/>
    <lineage>
        <taxon>Bacteria</taxon>
        <taxon>Pseudomonadati</taxon>
        <taxon>Pseudomonadota</taxon>
        <taxon>Gammaproteobacteria</taxon>
        <taxon>Enterobacterales</taxon>
        <taxon>Enterobacteriaceae</taxon>
        <taxon>Klebsiella/Raoultella group</taxon>
        <taxon>Raoultella</taxon>
    </lineage>
</organism>
<name>A0A8G2EA11_RAOPL</name>
<keyword evidence="3" id="KW-1003">Cell membrane</keyword>
<evidence type="ECO:0000256" key="5">
    <source>
        <dbReference type="ARBA" id="ARBA00022989"/>
    </source>
</evidence>
<evidence type="ECO:0000256" key="2">
    <source>
        <dbReference type="ARBA" id="ARBA00010792"/>
    </source>
</evidence>
<evidence type="ECO:0000256" key="7">
    <source>
        <dbReference type="RuleBase" id="RU367016"/>
    </source>
</evidence>